<dbReference type="AlphaFoldDB" id="A0A2N7S716"/>
<dbReference type="Proteomes" id="UP000235739">
    <property type="component" value="Unassembled WGS sequence"/>
</dbReference>
<dbReference type="InterPro" id="IPR013762">
    <property type="entry name" value="Integrase-like_cat_sf"/>
</dbReference>
<dbReference type="RefSeq" id="WP_102598344.1">
    <property type="nucleotide sequence ID" value="NZ_JABUYH010000109.1"/>
</dbReference>
<evidence type="ECO:0000256" key="4">
    <source>
        <dbReference type="PROSITE-ProRule" id="PRU01248"/>
    </source>
</evidence>
<dbReference type="SUPFAM" id="SSF56349">
    <property type="entry name" value="DNA breaking-rejoining enzymes"/>
    <property type="match status" value="1"/>
</dbReference>
<evidence type="ECO:0000313" key="8">
    <source>
        <dbReference type="Proteomes" id="UP000235739"/>
    </source>
</evidence>
<dbReference type="Pfam" id="PF00589">
    <property type="entry name" value="Phage_integrase"/>
    <property type="match status" value="1"/>
</dbReference>
<sequence length="360" mass="39939">MNTQQELVLLSSHGAWNLHGSAAARFSQANDYLGYLRDRNYSSATTRAYGYDLLAFCRWLHEQNLTIEAVDTNTLINYLKFCKESSVPGRPGPNVMTLDGQRADGYAPATVNRRMAAVSGLFTFLAMRDPCLPNPMPKGQESRWVSSAQRSGLLGHLATPAARSPLRVREPRRLPRSLESDEVIALFQGLRTYRDRAMAGLMLYCGLRAGEVLALRIRDVDIGGRWLLVQGKGSKERRVPLDVDVAGVIHTYLLAERPESNEQRLFLVAKGANRGLPLTAAGLRTIFRYHREISGVPDGHPHALRHTFGSALAASGVDLSIMRELLGHAHVNTTARYIHLVPAHVKSEYDAAINRQKQSH</sequence>
<comment type="caution">
    <text evidence="7">The sequence shown here is derived from an EMBL/GenBank/DDBJ whole genome shotgun (WGS) entry which is preliminary data.</text>
</comment>
<accession>A0A2N7S716</accession>
<dbReference type="GO" id="GO:0003677">
    <property type="term" value="F:DNA binding"/>
    <property type="evidence" value="ECO:0007669"/>
    <property type="project" value="UniProtKB-UniRule"/>
</dbReference>
<evidence type="ECO:0000313" key="7">
    <source>
        <dbReference type="EMBL" id="PMQ21935.1"/>
    </source>
</evidence>
<evidence type="ECO:0000259" key="5">
    <source>
        <dbReference type="PROSITE" id="PS51898"/>
    </source>
</evidence>
<keyword evidence="1" id="KW-0229">DNA integration</keyword>
<dbReference type="InterPro" id="IPR002104">
    <property type="entry name" value="Integrase_catalytic"/>
</dbReference>
<dbReference type="PROSITE" id="PS51900">
    <property type="entry name" value="CB"/>
    <property type="match status" value="1"/>
</dbReference>
<evidence type="ECO:0000256" key="1">
    <source>
        <dbReference type="ARBA" id="ARBA00022908"/>
    </source>
</evidence>
<feature type="domain" description="Tyr recombinase" evidence="5">
    <location>
        <begin position="173"/>
        <end position="350"/>
    </location>
</feature>
<feature type="domain" description="Core-binding (CB)" evidence="6">
    <location>
        <begin position="23"/>
        <end position="126"/>
    </location>
</feature>
<dbReference type="PANTHER" id="PTHR30349:SF81">
    <property type="entry name" value="TYROSINE RECOMBINASE XERC"/>
    <property type="match status" value="1"/>
</dbReference>
<dbReference type="PANTHER" id="PTHR30349">
    <property type="entry name" value="PHAGE INTEGRASE-RELATED"/>
    <property type="match status" value="1"/>
</dbReference>
<dbReference type="InterPro" id="IPR010998">
    <property type="entry name" value="Integrase_recombinase_N"/>
</dbReference>
<evidence type="ECO:0000259" key="6">
    <source>
        <dbReference type="PROSITE" id="PS51900"/>
    </source>
</evidence>
<reference evidence="7 8" key="1">
    <citation type="journal article" date="2017" name="Elife">
        <title>Extensive horizontal gene transfer in cheese-associated bacteria.</title>
        <authorList>
            <person name="Bonham K.S."/>
            <person name="Wolfe B.E."/>
            <person name="Dutton R.J."/>
        </authorList>
    </citation>
    <scope>NUCLEOTIDE SEQUENCE [LARGE SCALE GENOMIC DNA]</scope>
    <source>
        <strain evidence="7 8">JB182</strain>
    </source>
</reference>
<dbReference type="InterPro" id="IPR050090">
    <property type="entry name" value="Tyrosine_recombinase_XerCD"/>
</dbReference>
<dbReference type="Pfam" id="PF02899">
    <property type="entry name" value="Phage_int_SAM_1"/>
    <property type="match status" value="1"/>
</dbReference>
<protein>
    <submittedName>
        <fullName evidence="7">Integrase</fullName>
    </submittedName>
</protein>
<name>A0A2N7S716_9MICC</name>
<dbReference type="InterPro" id="IPR004107">
    <property type="entry name" value="Integrase_SAM-like_N"/>
</dbReference>
<dbReference type="GO" id="GO:0006310">
    <property type="term" value="P:DNA recombination"/>
    <property type="evidence" value="ECO:0007669"/>
    <property type="project" value="UniProtKB-KW"/>
</dbReference>
<keyword evidence="2 4" id="KW-0238">DNA-binding</keyword>
<dbReference type="PROSITE" id="PS51898">
    <property type="entry name" value="TYR_RECOMBINASE"/>
    <property type="match status" value="1"/>
</dbReference>
<dbReference type="InterPro" id="IPR011010">
    <property type="entry name" value="DNA_brk_join_enz"/>
</dbReference>
<organism evidence="7 8">
    <name type="scientific">Glutamicibacter arilaitensis</name>
    <dbReference type="NCBI Taxonomy" id="256701"/>
    <lineage>
        <taxon>Bacteria</taxon>
        <taxon>Bacillati</taxon>
        <taxon>Actinomycetota</taxon>
        <taxon>Actinomycetes</taxon>
        <taxon>Micrococcales</taxon>
        <taxon>Micrococcaceae</taxon>
        <taxon>Glutamicibacter</taxon>
    </lineage>
</organism>
<proteinExistence type="predicted"/>
<dbReference type="GO" id="GO:0015074">
    <property type="term" value="P:DNA integration"/>
    <property type="evidence" value="ECO:0007669"/>
    <property type="project" value="UniProtKB-KW"/>
</dbReference>
<evidence type="ECO:0000256" key="3">
    <source>
        <dbReference type="ARBA" id="ARBA00023172"/>
    </source>
</evidence>
<dbReference type="EMBL" id="PNQX01000001">
    <property type="protein sequence ID" value="PMQ21935.1"/>
    <property type="molecule type" value="Genomic_DNA"/>
</dbReference>
<gene>
    <name evidence="7" type="ORF">CIK84_10615</name>
</gene>
<dbReference type="Gene3D" id="1.10.150.130">
    <property type="match status" value="1"/>
</dbReference>
<evidence type="ECO:0000256" key="2">
    <source>
        <dbReference type="ARBA" id="ARBA00023125"/>
    </source>
</evidence>
<keyword evidence="3" id="KW-0233">DNA recombination</keyword>
<dbReference type="Gene3D" id="1.10.443.10">
    <property type="entry name" value="Intergrase catalytic core"/>
    <property type="match status" value="1"/>
</dbReference>
<dbReference type="InterPro" id="IPR044068">
    <property type="entry name" value="CB"/>
</dbReference>